<comment type="caution">
    <text evidence="20">The sequence shown here is derived from an EMBL/GenBank/DDBJ whole genome shotgun (WGS) entry which is preliminary data.</text>
</comment>
<dbReference type="PROSITE" id="PS00674">
    <property type="entry name" value="AAA"/>
    <property type="match status" value="1"/>
</dbReference>
<dbReference type="Pfam" id="PF17862">
    <property type="entry name" value="AAA_lid_3"/>
    <property type="match status" value="1"/>
</dbReference>
<gene>
    <name evidence="16" type="primary">ftsH</name>
    <name evidence="20" type="ORF">E8A74_40880</name>
</gene>
<dbReference type="PANTHER" id="PTHR23076:SF97">
    <property type="entry name" value="ATP-DEPENDENT ZINC METALLOPROTEASE YME1L1"/>
    <property type="match status" value="1"/>
</dbReference>
<dbReference type="GO" id="GO:0008270">
    <property type="term" value="F:zinc ion binding"/>
    <property type="evidence" value="ECO:0007669"/>
    <property type="project" value="UniProtKB-UniRule"/>
</dbReference>
<dbReference type="InterPro" id="IPR027417">
    <property type="entry name" value="P-loop_NTPase"/>
</dbReference>
<keyword evidence="14 16" id="KW-0472">Membrane</keyword>
<evidence type="ECO:0000256" key="1">
    <source>
        <dbReference type="ARBA" id="ARBA00004370"/>
    </source>
</evidence>
<dbReference type="InterPro" id="IPR037219">
    <property type="entry name" value="Peptidase_M41-like"/>
</dbReference>
<evidence type="ECO:0000256" key="5">
    <source>
        <dbReference type="ARBA" id="ARBA00022670"/>
    </source>
</evidence>
<dbReference type="GO" id="GO:0005886">
    <property type="term" value="C:plasma membrane"/>
    <property type="evidence" value="ECO:0007669"/>
    <property type="project" value="UniProtKB-SubCell"/>
</dbReference>
<reference evidence="20 21" key="1">
    <citation type="submission" date="2019-04" db="EMBL/GenBank/DDBJ databases">
        <authorList>
            <person name="Li Y."/>
            <person name="Wang J."/>
        </authorList>
    </citation>
    <scope>NUCLEOTIDE SEQUENCE [LARGE SCALE GENOMIC DNA]</scope>
    <source>
        <strain evidence="20 21">DSM 14668</strain>
    </source>
</reference>
<keyword evidence="4" id="KW-0997">Cell inner membrane</keyword>
<evidence type="ECO:0000256" key="7">
    <source>
        <dbReference type="ARBA" id="ARBA00022723"/>
    </source>
</evidence>
<dbReference type="NCBIfam" id="TIGR01241">
    <property type="entry name" value="FtsH_fam"/>
    <property type="match status" value="1"/>
</dbReference>
<evidence type="ECO:0000256" key="15">
    <source>
        <dbReference type="ARBA" id="ARBA00061570"/>
    </source>
</evidence>
<feature type="transmembrane region" description="Helical" evidence="16">
    <location>
        <begin position="127"/>
        <end position="149"/>
    </location>
</feature>
<keyword evidence="12 16" id="KW-1133">Transmembrane helix</keyword>
<dbReference type="Pfam" id="PF06480">
    <property type="entry name" value="FtsH_ext"/>
    <property type="match status" value="1"/>
</dbReference>
<comment type="function">
    <text evidence="16">Acts as a processive, ATP-dependent zinc metallopeptidase for both cytoplasmic and membrane proteins. Plays a role in the quality control of integral membrane proteins.</text>
</comment>
<evidence type="ECO:0000256" key="12">
    <source>
        <dbReference type="ARBA" id="ARBA00022989"/>
    </source>
</evidence>
<organism evidence="20 21">
    <name type="scientific">Polyangium fumosum</name>
    <dbReference type="NCBI Taxonomy" id="889272"/>
    <lineage>
        <taxon>Bacteria</taxon>
        <taxon>Pseudomonadati</taxon>
        <taxon>Myxococcota</taxon>
        <taxon>Polyangia</taxon>
        <taxon>Polyangiales</taxon>
        <taxon>Polyangiaceae</taxon>
        <taxon>Polyangium</taxon>
    </lineage>
</organism>
<dbReference type="SUPFAM" id="SSF140990">
    <property type="entry name" value="FtsH protease domain-like"/>
    <property type="match status" value="1"/>
</dbReference>
<dbReference type="GO" id="GO:0004176">
    <property type="term" value="F:ATP-dependent peptidase activity"/>
    <property type="evidence" value="ECO:0007669"/>
    <property type="project" value="InterPro"/>
</dbReference>
<evidence type="ECO:0000256" key="13">
    <source>
        <dbReference type="ARBA" id="ARBA00023049"/>
    </source>
</evidence>
<keyword evidence="3 16" id="KW-1003">Cell membrane</keyword>
<dbReference type="GO" id="GO:0006508">
    <property type="term" value="P:proteolysis"/>
    <property type="evidence" value="ECO:0007669"/>
    <property type="project" value="UniProtKB-KW"/>
</dbReference>
<dbReference type="InterPro" id="IPR003959">
    <property type="entry name" value="ATPase_AAA_core"/>
</dbReference>
<feature type="domain" description="AAA+ ATPase" evidence="19">
    <location>
        <begin position="214"/>
        <end position="354"/>
    </location>
</feature>
<dbReference type="GO" id="GO:0005524">
    <property type="term" value="F:ATP binding"/>
    <property type="evidence" value="ECO:0007669"/>
    <property type="project" value="UniProtKB-UniRule"/>
</dbReference>
<evidence type="ECO:0000256" key="10">
    <source>
        <dbReference type="ARBA" id="ARBA00022833"/>
    </source>
</evidence>
<feature type="region of interest" description="Disordered" evidence="18">
    <location>
        <begin position="68"/>
        <end position="95"/>
    </location>
</feature>
<dbReference type="GO" id="GO:0004222">
    <property type="term" value="F:metalloendopeptidase activity"/>
    <property type="evidence" value="ECO:0007669"/>
    <property type="project" value="InterPro"/>
</dbReference>
<dbReference type="InterPro" id="IPR005936">
    <property type="entry name" value="FtsH"/>
</dbReference>
<dbReference type="PANTHER" id="PTHR23076">
    <property type="entry name" value="METALLOPROTEASE M41 FTSH"/>
    <property type="match status" value="1"/>
</dbReference>
<name>A0A4U1IVI9_9BACT</name>
<dbReference type="RefSeq" id="WP_136934554.1">
    <property type="nucleotide sequence ID" value="NZ_SSMQ01000067.1"/>
</dbReference>
<keyword evidence="13 16" id="KW-0482">Metalloprotease</keyword>
<feature type="binding site" evidence="16">
    <location>
        <begin position="222"/>
        <end position="229"/>
    </location>
    <ligand>
        <name>ATP</name>
        <dbReference type="ChEBI" id="CHEBI:30616"/>
    </ligand>
</feature>
<dbReference type="InterPro" id="IPR041569">
    <property type="entry name" value="AAA_lid_3"/>
</dbReference>
<dbReference type="EMBL" id="SSMQ01000067">
    <property type="protein sequence ID" value="TKC98516.1"/>
    <property type="molecule type" value="Genomic_DNA"/>
</dbReference>
<evidence type="ECO:0000256" key="2">
    <source>
        <dbReference type="ARBA" id="ARBA00010044"/>
    </source>
</evidence>
<evidence type="ECO:0000256" key="6">
    <source>
        <dbReference type="ARBA" id="ARBA00022692"/>
    </source>
</evidence>
<feature type="binding site" evidence="16">
    <location>
        <position position="521"/>
    </location>
    <ligand>
        <name>Zn(2+)</name>
        <dbReference type="ChEBI" id="CHEBI:29105"/>
        <note>catalytic</note>
    </ligand>
</feature>
<dbReference type="Proteomes" id="UP000309215">
    <property type="component" value="Unassembled WGS sequence"/>
</dbReference>
<dbReference type="Pfam" id="PF01434">
    <property type="entry name" value="Peptidase_M41"/>
    <property type="match status" value="1"/>
</dbReference>
<comment type="subcellular location">
    <subcellularLocation>
        <location evidence="16">Cell membrane</location>
        <topology evidence="16">Multi-pass membrane protein</topology>
        <orientation evidence="16">Cytoplasmic side</orientation>
    </subcellularLocation>
    <subcellularLocation>
        <location evidence="1">Membrane</location>
    </subcellularLocation>
</comment>
<comment type="subunit">
    <text evidence="16">Homohexamer.</text>
</comment>
<keyword evidence="10 16" id="KW-0862">Zinc</keyword>
<feature type="binding site" evidence="16">
    <location>
        <position position="445"/>
    </location>
    <ligand>
        <name>Zn(2+)</name>
        <dbReference type="ChEBI" id="CHEBI:29105"/>
        <note>catalytic</note>
    </ligand>
</feature>
<proteinExistence type="inferred from homology"/>
<dbReference type="GO" id="GO:0016887">
    <property type="term" value="F:ATP hydrolysis activity"/>
    <property type="evidence" value="ECO:0007669"/>
    <property type="project" value="UniProtKB-UniRule"/>
</dbReference>
<keyword evidence="5 16" id="KW-0645">Protease</keyword>
<dbReference type="Pfam" id="PF00004">
    <property type="entry name" value="AAA"/>
    <property type="match status" value="1"/>
</dbReference>
<dbReference type="HAMAP" id="MF_01458">
    <property type="entry name" value="FtsH"/>
    <property type="match status" value="1"/>
</dbReference>
<dbReference type="FunFam" id="1.20.58.760:FF:000001">
    <property type="entry name" value="ATP-dependent zinc metalloprotease FtsH"/>
    <property type="match status" value="1"/>
</dbReference>
<dbReference type="InterPro" id="IPR000642">
    <property type="entry name" value="Peptidase_M41"/>
</dbReference>
<dbReference type="SUPFAM" id="SSF52540">
    <property type="entry name" value="P-loop containing nucleoside triphosphate hydrolases"/>
    <property type="match status" value="1"/>
</dbReference>
<comment type="similarity">
    <text evidence="17">Belongs to the AAA ATPase family.</text>
</comment>
<protein>
    <recommendedName>
        <fullName evidence="16">ATP-dependent zinc metalloprotease FtsH</fullName>
        <ecNumber evidence="16">3.4.24.-</ecNumber>
    </recommendedName>
</protein>
<evidence type="ECO:0000256" key="3">
    <source>
        <dbReference type="ARBA" id="ARBA00022475"/>
    </source>
</evidence>
<dbReference type="InterPro" id="IPR011546">
    <property type="entry name" value="Pept_M41_FtsH_extracell"/>
</dbReference>
<comment type="cofactor">
    <cofactor evidence="16">
        <name>Zn(2+)</name>
        <dbReference type="ChEBI" id="CHEBI:29105"/>
    </cofactor>
    <text evidence="16">Binds 1 zinc ion per subunit.</text>
</comment>
<dbReference type="FunFam" id="1.10.8.60:FF:000001">
    <property type="entry name" value="ATP-dependent zinc metalloprotease FtsH"/>
    <property type="match status" value="1"/>
</dbReference>
<dbReference type="GO" id="GO:0030163">
    <property type="term" value="P:protein catabolic process"/>
    <property type="evidence" value="ECO:0007669"/>
    <property type="project" value="UniProtKB-UniRule"/>
</dbReference>
<dbReference type="Gene3D" id="1.10.8.60">
    <property type="match status" value="1"/>
</dbReference>
<evidence type="ECO:0000256" key="18">
    <source>
        <dbReference type="SAM" id="MobiDB-lite"/>
    </source>
</evidence>
<evidence type="ECO:0000256" key="14">
    <source>
        <dbReference type="ARBA" id="ARBA00023136"/>
    </source>
</evidence>
<evidence type="ECO:0000256" key="11">
    <source>
        <dbReference type="ARBA" id="ARBA00022840"/>
    </source>
</evidence>
<accession>A0A4U1IVI9</accession>
<evidence type="ECO:0000256" key="17">
    <source>
        <dbReference type="RuleBase" id="RU003651"/>
    </source>
</evidence>
<feature type="binding site" evidence="16">
    <location>
        <position position="449"/>
    </location>
    <ligand>
        <name>Zn(2+)</name>
        <dbReference type="ChEBI" id="CHEBI:29105"/>
        <note>catalytic</note>
    </ligand>
</feature>
<dbReference type="EC" id="3.4.24.-" evidence="16"/>
<comment type="similarity">
    <text evidence="15 16">In the central section; belongs to the AAA ATPase family.</text>
</comment>
<keyword evidence="11 16" id="KW-0067">ATP-binding</keyword>
<dbReference type="InterPro" id="IPR003960">
    <property type="entry name" value="ATPase_AAA_CS"/>
</dbReference>
<dbReference type="Gene3D" id="3.40.50.300">
    <property type="entry name" value="P-loop containing nucleotide triphosphate hydrolases"/>
    <property type="match status" value="1"/>
</dbReference>
<dbReference type="Gene3D" id="1.20.58.760">
    <property type="entry name" value="Peptidase M41"/>
    <property type="match status" value="1"/>
</dbReference>
<keyword evidence="21" id="KW-1185">Reference proteome</keyword>
<evidence type="ECO:0000256" key="16">
    <source>
        <dbReference type="HAMAP-Rule" id="MF_01458"/>
    </source>
</evidence>
<keyword evidence="6 16" id="KW-0812">Transmembrane</keyword>
<dbReference type="OrthoDB" id="9809379at2"/>
<evidence type="ECO:0000259" key="19">
    <source>
        <dbReference type="SMART" id="SM00382"/>
    </source>
</evidence>
<comment type="similarity">
    <text evidence="2 16">In the C-terminal section; belongs to the peptidase M41 family.</text>
</comment>
<dbReference type="CDD" id="cd19501">
    <property type="entry name" value="RecA-like_FtsH"/>
    <property type="match status" value="1"/>
</dbReference>
<keyword evidence="8 16" id="KW-0547">Nucleotide-binding</keyword>
<evidence type="ECO:0000256" key="8">
    <source>
        <dbReference type="ARBA" id="ARBA00022741"/>
    </source>
</evidence>
<evidence type="ECO:0000256" key="9">
    <source>
        <dbReference type="ARBA" id="ARBA00022801"/>
    </source>
</evidence>
<keyword evidence="9 16" id="KW-0378">Hydrolase</keyword>
<keyword evidence="7 16" id="KW-0479">Metal-binding</keyword>
<feature type="active site" evidence="16">
    <location>
        <position position="446"/>
    </location>
</feature>
<sequence>MPEVNPKQRTWSWLFYAFLIVAALAFSGVFGPTGARTVPYDEAVRLVQQGRVESASITAEDVVLRLKPEGAPPTEPTKKPPNLLPTPSAKGEEVRTGRIPGVEQEPLVDALLTRNIAVDARPSRTPFWVMALWWIVPLIAINLLFFAAFRRSAGGGVGGPLGLTRAKTRLYDRAGREPVRFSDVAGVDEAKDELVEVVDFLKHPARYRALGGRIPRGILLVGPPGTGKTLLARAVAGEAEVPFFSLNASEFVEMFVGLGAARVRDLFNEARKSAPCIVFIDEVDAVGRSRGGLGALATHDEREQTLQQLLAELDGFDPRATVILMAATNRPEVLDPALLRPGRFDRQVIVDRPDLAGREAILAVHARRLPLGGDVDLGAVARRTPGMAGADLANIVNEAALAAARRSGTEITQADFEDALDRVQLGLRRRGLMMTPGERRRVAVHEAGHALVALALPEADPVERVSIVARAVSLGVTIQVPRDERHVLTESELETRVMVLLGGRAAEELCHGSPSTGAHDDLGRATALMREMITRFGMSRRLGLPALTRNVGAPLLGVMQEERMCSDETAREIDEEVRDRLAELFGRARSLLEGRRAGLQAAADALVARETLTGSELARIADEANARERPGAA</sequence>
<dbReference type="AlphaFoldDB" id="A0A4U1IVI9"/>
<evidence type="ECO:0000313" key="21">
    <source>
        <dbReference type="Proteomes" id="UP000309215"/>
    </source>
</evidence>
<evidence type="ECO:0000256" key="4">
    <source>
        <dbReference type="ARBA" id="ARBA00022519"/>
    </source>
</evidence>
<dbReference type="FunFam" id="3.40.50.300:FF:000001">
    <property type="entry name" value="ATP-dependent zinc metalloprotease FtsH"/>
    <property type="match status" value="1"/>
</dbReference>
<feature type="transmembrane region" description="Helical" evidence="16">
    <location>
        <begin position="12"/>
        <end position="30"/>
    </location>
</feature>
<dbReference type="InterPro" id="IPR003593">
    <property type="entry name" value="AAA+_ATPase"/>
</dbReference>
<dbReference type="SMART" id="SM00382">
    <property type="entry name" value="AAA"/>
    <property type="match status" value="1"/>
</dbReference>
<evidence type="ECO:0000313" key="20">
    <source>
        <dbReference type="EMBL" id="TKC98516.1"/>
    </source>
</evidence>